<sequence length="203" mass="22537">MKILSFDTSKTAGWAFYDTSKHVSSIECDVLEFPAKASIEYCADQMGLKVTALIKRFRPDFVIMETALKMSPGGTLATVVSCMLHGAVLSTVANFGIPWGTISSATWRVMFYGKGFKPPHKVIKLAKPDKKGRMEKIEYLWKEAIVTQCEREGITLPTKKTIAHNAGEAAAIAICWRGAQIHAGRYRPAFQNMLQQRHERAAA</sequence>
<dbReference type="SUPFAM" id="SSF53098">
    <property type="entry name" value="Ribonuclease H-like"/>
    <property type="match status" value="1"/>
</dbReference>
<dbReference type="InterPro" id="IPR036397">
    <property type="entry name" value="RNaseH_sf"/>
</dbReference>
<dbReference type="OrthoDB" id="8221184at2"/>
<gene>
    <name evidence="1" type="ORF">SJ05684_c10360</name>
</gene>
<dbReference type="KEGG" id="esj:SJ05684_c10360"/>
<evidence type="ECO:0000313" key="2">
    <source>
        <dbReference type="Proteomes" id="UP000217211"/>
    </source>
</evidence>
<dbReference type="EMBL" id="CP023067">
    <property type="protein sequence ID" value="ASY62494.1"/>
    <property type="molecule type" value="Genomic_DNA"/>
</dbReference>
<keyword evidence="2" id="KW-1185">Reference proteome</keyword>
<evidence type="ECO:0000313" key="1">
    <source>
        <dbReference type="EMBL" id="ASY62494.1"/>
    </source>
</evidence>
<dbReference type="InterPro" id="IPR012337">
    <property type="entry name" value="RNaseH-like_sf"/>
</dbReference>
<protein>
    <submittedName>
        <fullName evidence="1">Uncharacterized protein</fullName>
    </submittedName>
</protein>
<accession>A0A249P9Z3</accession>
<dbReference type="RefSeq" id="WP_034858652.1">
    <property type="nucleotide sequence ID" value="NZ_AJQT01000109.1"/>
</dbReference>
<dbReference type="AlphaFoldDB" id="A0A249P9Z3"/>
<dbReference type="GO" id="GO:0003676">
    <property type="term" value="F:nucleic acid binding"/>
    <property type="evidence" value="ECO:0007669"/>
    <property type="project" value="InterPro"/>
</dbReference>
<dbReference type="eggNOG" id="COG0817">
    <property type="taxonomic scope" value="Bacteria"/>
</dbReference>
<proteinExistence type="predicted"/>
<dbReference type="STRING" id="716928.GCA_000261485_04801"/>
<reference evidence="1 2" key="1">
    <citation type="submission" date="2017-08" db="EMBL/GenBank/DDBJ databases">
        <title>Multipartite genome sequences of Sinorhizobium species nodulating soybeans.</title>
        <authorList>
            <person name="Tian C.F."/>
        </authorList>
    </citation>
    <scope>NUCLEOTIDE SEQUENCE [LARGE SCALE GENOMIC DNA]</scope>
    <source>
        <strain evidence="1 2">CCBAU 05684</strain>
    </source>
</reference>
<dbReference type="Gene3D" id="3.30.420.10">
    <property type="entry name" value="Ribonuclease H-like superfamily/Ribonuclease H"/>
    <property type="match status" value="1"/>
</dbReference>
<organism evidence="1 2">
    <name type="scientific">Sinorhizobium sojae CCBAU 05684</name>
    <dbReference type="NCBI Taxonomy" id="716928"/>
    <lineage>
        <taxon>Bacteria</taxon>
        <taxon>Pseudomonadati</taxon>
        <taxon>Pseudomonadota</taxon>
        <taxon>Alphaproteobacteria</taxon>
        <taxon>Hyphomicrobiales</taxon>
        <taxon>Rhizobiaceae</taxon>
        <taxon>Sinorhizobium/Ensifer group</taxon>
        <taxon>Sinorhizobium</taxon>
    </lineage>
</organism>
<name>A0A249P9Z3_9HYPH</name>
<dbReference type="Proteomes" id="UP000217211">
    <property type="component" value="Chromosome"/>
</dbReference>